<dbReference type="InterPro" id="IPR022064">
    <property type="entry name" value="DUF3619"/>
</dbReference>
<evidence type="ECO:0000313" key="2">
    <source>
        <dbReference type="EMBL" id="RRS03061.1"/>
    </source>
</evidence>
<reference evidence="2 3" key="1">
    <citation type="submission" date="2018-12" db="EMBL/GenBank/DDBJ databases">
        <title>The whole draft genome of Aquabacterium sp. SJQ9.</title>
        <authorList>
            <person name="Sun L."/>
            <person name="Gao X."/>
            <person name="Chen W."/>
            <person name="Huang K."/>
        </authorList>
    </citation>
    <scope>NUCLEOTIDE SEQUENCE [LARGE SCALE GENOMIC DNA]</scope>
    <source>
        <strain evidence="2 3">SJQ9</strain>
    </source>
</reference>
<dbReference type="Proteomes" id="UP000269265">
    <property type="component" value="Unassembled WGS sequence"/>
</dbReference>
<name>A0A426V8A8_9BURK</name>
<accession>A0A426V8A8</accession>
<feature type="compositionally biased region" description="Low complexity" evidence="1">
    <location>
        <begin position="193"/>
        <end position="203"/>
    </location>
</feature>
<protein>
    <submittedName>
        <fullName evidence="2">DUF3619 family protein</fullName>
    </submittedName>
</protein>
<dbReference type="OrthoDB" id="8562153at2"/>
<organism evidence="2 3">
    <name type="scientific">Aquabacterium soli</name>
    <dbReference type="NCBI Taxonomy" id="2493092"/>
    <lineage>
        <taxon>Bacteria</taxon>
        <taxon>Pseudomonadati</taxon>
        <taxon>Pseudomonadota</taxon>
        <taxon>Betaproteobacteria</taxon>
        <taxon>Burkholderiales</taxon>
        <taxon>Aquabacterium</taxon>
    </lineage>
</organism>
<dbReference type="RefSeq" id="WP_125244524.1">
    <property type="nucleotide sequence ID" value="NZ_RSED01000015.1"/>
</dbReference>
<comment type="caution">
    <text evidence="2">The sequence shown here is derived from an EMBL/GenBank/DDBJ whole genome shotgun (WGS) entry which is preliminary data.</text>
</comment>
<sequence>MSSPTPLTPAQTEALQARFALRVTARLEDGARQLPHDITERLRVARQQAVAAAAQARLGAQAAAQAGVVSVSSVELTLAGAGSASGPAFGATLIENRHQHRAQTGRGPQDDGPTPWIWRLASALPAVALVAGLWGVGDWTRHEQVQAAADVDMSLLTDDLPPSAYADPGFEEYLKTDDSPAVTESAAMKEAEQAAAEDLAPAAFTDTETGGVPSDAAAMLPPPVPQ</sequence>
<evidence type="ECO:0000256" key="1">
    <source>
        <dbReference type="SAM" id="MobiDB-lite"/>
    </source>
</evidence>
<keyword evidence="3" id="KW-1185">Reference proteome</keyword>
<feature type="region of interest" description="Disordered" evidence="1">
    <location>
        <begin position="181"/>
        <end position="226"/>
    </location>
</feature>
<proteinExistence type="predicted"/>
<evidence type="ECO:0000313" key="3">
    <source>
        <dbReference type="Proteomes" id="UP000269265"/>
    </source>
</evidence>
<dbReference type="EMBL" id="RSED01000015">
    <property type="protein sequence ID" value="RRS03061.1"/>
    <property type="molecule type" value="Genomic_DNA"/>
</dbReference>
<dbReference type="Pfam" id="PF12279">
    <property type="entry name" value="DUF3619"/>
    <property type="match status" value="1"/>
</dbReference>
<gene>
    <name evidence="2" type="ORF">EIP75_17200</name>
</gene>
<dbReference type="AlphaFoldDB" id="A0A426V8A8"/>